<evidence type="ECO:0000313" key="3">
    <source>
        <dbReference type="EMBL" id="HER97041.1"/>
    </source>
</evidence>
<protein>
    <recommendedName>
        <fullName evidence="2">UPF0301 protein ENO59_11145</fullName>
    </recommendedName>
</protein>
<evidence type="ECO:0000256" key="1">
    <source>
        <dbReference type="ARBA" id="ARBA00009600"/>
    </source>
</evidence>
<gene>
    <name evidence="3" type="ORF">ENO59_11145</name>
</gene>
<reference evidence="3" key="1">
    <citation type="journal article" date="2020" name="mSystems">
        <title>Genome- and Community-Level Interaction Insights into Carbon Utilization and Element Cycling Functions of Hydrothermarchaeota in Hydrothermal Sediment.</title>
        <authorList>
            <person name="Zhou Z."/>
            <person name="Liu Y."/>
            <person name="Xu W."/>
            <person name="Pan J."/>
            <person name="Luo Z.H."/>
            <person name="Li M."/>
        </authorList>
    </citation>
    <scope>NUCLEOTIDE SEQUENCE [LARGE SCALE GENOMIC DNA]</scope>
    <source>
        <strain evidence="3">SpSt-143</strain>
    </source>
</reference>
<dbReference type="GO" id="GO:0005829">
    <property type="term" value="C:cytosol"/>
    <property type="evidence" value="ECO:0007669"/>
    <property type="project" value="TreeGrafter"/>
</dbReference>
<proteinExistence type="inferred from homology"/>
<evidence type="ECO:0000256" key="2">
    <source>
        <dbReference type="HAMAP-Rule" id="MF_00758"/>
    </source>
</evidence>
<dbReference type="Gene3D" id="3.40.1740.10">
    <property type="entry name" value="VC0467-like"/>
    <property type="match status" value="1"/>
</dbReference>
<sequence>MNPPLALRPGILLVAPPMLRDPNFWRTVVLLCAHDAEGSFGLILNRPVTLTLRDVLEVPVNYPLSLGGPVQPDTLHILHQLGETIPNAQQVTDGVYWGGEVEALLEKLRTDPPEPERIRCFLGYAGWAPGQLEAEYEAGGWLLAPAQAHHVFQNDPLQLWRQVLRSMGGEYALLANFPEDPRLN</sequence>
<name>A0A7V2F747_RHOMR</name>
<organism evidence="3">
    <name type="scientific">Rhodothermus marinus</name>
    <name type="common">Rhodothermus obamensis</name>
    <dbReference type="NCBI Taxonomy" id="29549"/>
    <lineage>
        <taxon>Bacteria</taxon>
        <taxon>Pseudomonadati</taxon>
        <taxon>Rhodothermota</taxon>
        <taxon>Rhodothermia</taxon>
        <taxon>Rhodothermales</taxon>
        <taxon>Rhodothermaceae</taxon>
        <taxon>Rhodothermus</taxon>
    </lineage>
</organism>
<dbReference type="Pfam" id="PF02622">
    <property type="entry name" value="DUF179"/>
    <property type="match status" value="1"/>
</dbReference>
<dbReference type="EMBL" id="DSGB01000006">
    <property type="protein sequence ID" value="HER97041.1"/>
    <property type="molecule type" value="Genomic_DNA"/>
</dbReference>
<dbReference type="InterPro" id="IPR003774">
    <property type="entry name" value="AlgH-like"/>
</dbReference>
<dbReference type="PANTHER" id="PTHR30327:SF1">
    <property type="entry name" value="UPF0301 PROTEIN YQGE"/>
    <property type="match status" value="1"/>
</dbReference>
<accession>A0A7V2F747</accession>
<dbReference type="SUPFAM" id="SSF143456">
    <property type="entry name" value="VC0467-like"/>
    <property type="match status" value="1"/>
</dbReference>
<comment type="caution">
    <text evidence="3">The sequence shown here is derived from an EMBL/GenBank/DDBJ whole genome shotgun (WGS) entry which is preliminary data.</text>
</comment>
<dbReference type="HAMAP" id="MF_00758">
    <property type="entry name" value="UPF0301"/>
    <property type="match status" value="1"/>
</dbReference>
<dbReference type="AlphaFoldDB" id="A0A7V2F747"/>
<comment type="similarity">
    <text evidence="1 2">Belongs to the UPF0301 (AlgH) family.</text>
</comment>
<dbReference type="PANTHER" id="PTHR30327">
    <property type="entry name" value="UNCHARACTERIZED PROTEIN YQGE"/>
    <property type="match status" value="1"/>
</dbReference>